<evidence type="ECO:0000313" key="4">
    <source>
        <dbReference type="Proteomes" id="UP000276603"/>
    </source>
</evidence>
<evidence type="ECO:0000259" key="2">
    <source>
        <dbReference type="Pfam" id="PF13449"/>
    </source>
</evidence>
<dbReference type="PANTHER" id="PTHR37957">
    <property type="entry name" value="BLR7070 PROTEIN"/>
    <property type="match status" value="1"/>
</dbReference>
<evidence type="ECO:0000256" key="1">
    <source>
        <dbReference type="SAM" id="SignalP"/>
    </source>
</evidence>
<dbReference type="AlphaFoldDB" id="A0A3B0C5D9"/>
<accession>A0A3B0C5D9</accession>
<proteinExistence type="predicted"/>
<dbReference type="PROSITE" id="PS51257">
    <property type="entry name" value="PROKAR_LIPOPROTEIN"/>
    <property type="match status" value="1"/>
</dbReference>
<dbReference type="RefSeq" id="WP_120712126.1">
    <property type="nucleotide sequence ID" value="NZ_RBCJ01000003.1"/>
</dbReference>
<dbReference type="Proteomes" id="UP000276603">
    <property type="component" value="Unassembled WGS sequence"/>
</dbReference>
<evidence type="ECO:0000313" key="3">
    <source>
        <dbReference type="EMBL" id="RKN79314.1"/>
    </source>
</evidence>
<feature type="signal peptide" evidence="1">
    <location>
        <begin position="1"/>
        <end position="20"/>
    </location>
</feature>
<dbReference type="PANTHER" id="PTHR37957:SF1">
    <property type="entry name" value="PHYTASE-LIKE DOMAIN-CONTAINING PROTEIN"/>
    <property type="match status" value="1"/>
</dbReference>
<protein>
    <submittedName>
        <fullName evidence="3">Esterase-like activity of phytase family protein</fullName>
    </submittedName>
</protein>
<dbReference type="OrthoDB" id="9803927at2"/>
<organism evidence="3 4">
    <name type="scientific">Ulvibacterium marinum</name>
    <dbReference type="NCBI Taxonomy" id="2419782"/>
    <lineage>
        <taxon>Bacteria</taxon>
        <taxon>Pseudomonadati</taxon>
        <taxon>Bacteroidota</taxon>
        <taxon>Flavobacteriia</taxon>
        <taxon>Flavobacteriales</taxon>
        <taxon>Flavobacteriaceae</taxon>
        <taxon>Ulvibacterium</taxon>
    </lineage>
</organism>
<name>A0A3B0C5D9_9FLAO</name>
<dbReference type="Pfam" id="PF13449">
    <property type="entry name" value="Phytase-like"/>
    <property type="match status" value="1"/>
</dbReference>
<keyword evidence="4" id="KW-1185">Reference proteome</keyword>
<comment type="caution">
    <text evidence="3">The sequence shown here is derived from an EMBL/GenBank/DDBJ whole genome shotgun (WGS) entry which is preliminary data.</text>
</comment>
<reference evidence="3 4" key="1">
    <citation type="submission" date="2018-10" db="EMBL/GenBank/DDBJ databases">
        <title>Ulvibacterium marinum gen. nov., sp. nov., a novel marine bacterium of the family Flavobacteriaceae, isolated from a culture of the green alga Ulva prolifera.</title>
        <authorList>
            <person name="Zhang Z."/>
        </authorList>
    </citation>
    <scope>NUCLEOTIDE SEQUENCE [LARGE SCALE GENOMIC DNA]</scope>
    <source>
        <strain evidence="3 4">CCMM003</strain>
    </source>
</reference>
<dbReference type="SUPFAM" id="SSF101898">
    <property type="entry name" value="NHL repeat"/>
    <property type="match status" value="1"/>
</dbReference>
<feature type="chain" id="PRO_5017244035" evidence="1">
    <location>
        <begin position="21"/>
        <end position="429"/>
    </location>
</feature>
<dbReference type="EMBL" id="RBCJ01000003">
    <property type="protein sequence ID" value="RKN79314.1"/>
    <property type="molecule type" value="Genomic_DNA"/>
</dbReference>
<dbReference type="InterPro" id="IPR027372">
    <property type="entry name" value="Phytase-like_dom"/>
</dbReference>
<gene>
    <name evidence="3" type="ORF">D7Z94_13395</name>
</gene>
<keyword evidence="1" id="KW-0732">Signal</keyword>
<feature type="domain" description="Phytase-like" evidence="2">
    <location>
        <begin position="61"/>
        <end position="396"/>
    </location>
</feature>
<sequence>MKKVLFFLALVILISSCDLIEDHIGTPDPGIPPKSVLQKNVQYPLPFNVLGTLENNVEIRNGGFGSAATAHPTHEGEFYAITDRGPNTNFLDGKKFPVSDYIPRIGHYAVNSDAEIVLLEEILLKDPYGNPISGIPNPEGKGATGEIPYDIAGNQIPFDDFGMDAEGLVALKDGTFWVSDEYGPHIVHYSATGVELERISPIGVNEGNGGRKLPAVYAKRRANRGMEGLAITPDERVLVGIMQSTMHNPESIRADITRIVTLDLYTGSTKQYLYRQQKANLSNSEIVALSNTKFLVVERDGNFAGAEAAQKHIYEIDVSVATDVSGADDASEFGLMIDGKTIEQSSWEELDAAGIVPVEKELVADLVALNGYSHDKLEGFWLIDNHTIGCLNDDDFAVSDEDGDGTIEQKILPGTDDVDASSLYLIHLD</sequence>